<dbReference type="AlphaFoldDB" id="A0A6J2XCR8"/>
<keyword evidence="2" id="KW-0732">Signal</keyword>
<dbReference type="Proteomes" id="UP000504635">
    <property type="component" value="Unplaced"/>
</dbReference>
<keyword evidence="3" id="KW-1185">Reference proteome</keyword>
<feature type="compositionally biased region" description="Low complexity" evidence="1">
    <location>
        <begin position="246"/>
        <end position="256"/>
    </location>
</feature>
<feature type="region of interest" description="Disordered" evidence="1">
    <location>
        <begin position="238"/>
        <end position="262"/>
    </location>
</feature>
<feature type="region of interest" description="Disordered" evidence="1">
    <location>
        <begin position="1058"/>
        <end position="1093"/>
    </location>
</feature>
<accession>A0A6J2XCR8</accession>
<name>A0A6J2XCR8_SITOR</name>
<feature type="compositionally biased region" description="Basic residues" evidence="1">
    <location>
        <begin position="1075"/>
        <end position="1093"/>
    </location>
</feature>
<evidence type="ECO:0000256" key="2">
    <source>
        <dbReference type="SAM" id="SignalP"/>
    </source>
</evidence>
<dbReference type="OrthoDB" id="6925743at2759"/>
<organism evidence="3 4">
    <name type="scientific">Sitophilus oryzae</name>
    <name type="common">Rice weevil</name>
    <name type="synonym">Curculio oryzae</name>
    <dbReference type="NCBI Taxonomy" id="7048"/>
    <lineage>
        <taxon>Eukaryota</taxon>
        <taxon>Metazoa</taxon>
        <taxon>Ecdysozoa</taxon>
        <taxon>Arthropoda</taxon>
        <taxon>Hexapoda</taxon>
        <taxon>Insecta</taxon>
        <taxon>Pterygota</taxon>
        <taxon>Neoptera</taxon>
        <taxon>Endopterygota</taxon>
        <taxon>Coleoptera</taxon>
        <taxon>Polyphaga</taxon>
        <taxon>Cucujiformia</taxon>
        <taxon>Curculionidae</taxon>
        <taxon>Dryophthorinae</taxon>
        <taxon>Sitophilus</taxon>
    </lineage>
</organism>
<feature type="region of interest" description="Disordered" evidence="1">
    <location>
        <begin position="719"/>
        <end position="746"/>
    </location>
</feature>
<feature type="compositionally biased region" description="Low complexity" evidence="1">
    <location>
        <begin position="1062"/>
        <end position="1074"/>
    </location>
</feature>
<reference evidence="4" key="1">
    <citation type="submission" date="2025-08" db="UniProtKB">
        <authorList>
            <consortium name="RefSeq"/>
        </authorList>
    </citation>
    <scope>IDENTIFICATION</scope>
    <source>
        <tissue evidence="4">Gonads</tissue>
    </source>
</reference>
<dbReference type="GeneID" id="115877015"/>
<evidence type="ECO:0000313" key="3">
    <source>
        <dbReference type="Proteomes" id="UP000504635"/>
    </source>
</evidence>
<sequence>MCTWRFLVILLLNIISSLCIQNQNHRPSRHTNRRDFHIREGPSEFDWEHGLRESTIQALHREHFGDHNLRHLIYSAPLLGKRNRAIPFGDIAVLARGQLYANYAGYIFVQDPHENDCDDCWSSNRTPWHPRQNEQLVALWTVRRIRHRYLERDPKFEIEYTISPVNLRYHHENYINPNGGLNYNLPGHIFVLRSGDNHPNIDGHFNTDYQKDSVFIAQTPDGTKYILHSFPAYLTSESPRRHYSKTKSPASSTTSKQDSEDEKKIYETLLEILHKKTSPEVDRFTPTRKSSTTLATTTLHKTSSDRIIPLTELQTPFTTKSTTGYVEAHSPLTTIYTTPKKSSTTSQVVTSENYPVSVSHSYPTTEYHSSPKYETTRKSGTTTPLLTSQLISTTTSDLYPNYVTTSQKYELTPIKTEPISSRLTTQLYSSTKTQTTPNQQTTNYYRPATVQQTYTNSQTTSKQSTPYIVYTKPSTFSTYQPTPTTAYVTPAKTGIIPPKTTLHYFVAEEQQKTTLVSEKPSIATEQENEEYEEALFDIKGKPTYSTTPIKSTFITQIPTQGTTKSSEFTKEQPLTYLTRKTTTSYPSTEPTTKLYFKPETTYTTTKEYQRPSTFNIPITVYEPTETDVTLKDTKTSTIPYGTRFTETISTSFQKPLTNTDQPTTSLFNPTTTYSKIPIYTTKLSKIPTTEVETSVGLTTLMNIRQNKTTEMTYYTVEETEATKESTLTSPDNRNTPTQSEDSTPIRTTTPIKNVYELETTPKHIITTIQSDGRVSVQTTPIEETSTAKISTSKRKPTLTTEKSNFLIDTTSKNDFKIPLYKKPPKDYSEDDIFGSTRSTVEVFRPTISKKYTKSDVEEALFDIKNHRKSKTLKRRKSTTTESAPSKVVYSDFFEASTIPTATQIPPTMTTPNFILTTSAVYAKPSKTRFSVRRKTTTTEIPVVTLETLPTATERENSLLRKNDQIEPVTRQSYLTSISFEVNKRKKLFENQLKERNKGISSKTPSLKQLEQHKYIEDVTTIASTTKPFTNEVFDKLALRLVAEAKGIEYLENASTLSSAGETPTTTISSSTNSTTKKKKYTRRRSYVPRSKRPVRKKIVKTEIT</sequence>
<dbReference type="KEGG" id="soy:115877015"/>
<feature type="chain" id="PRO_5026705298" evidence="2">
    <location>
        <begin position="20"/>
        <end position="1104"/>
    </location>
</feature>
<gene>
    <name evidence="4" type="primary">LOC115877015</name>
</gene>
<feature type="signal peptide" evidence="2">
    <location>
        <begin position="1"/>
        <end position="19"/>
    </location>
</feature>
<proteinExistence type="predicted"/>
<dbReference type="RefSeq" id="XP_030748941.1">
    <property type="nucleotide sequence ID" value="XM_030893081.1"/>
</dbReference>
<protein>
    <submittedName>
        <fullName evidence="4">Mucin-3A-like</fullName>
    </submittedName>
</protein>
<feature type="region of interest" description="Disordered" evidence="1">
    <location>
        <begin position="358"/>
        <end position="381"/>
    </location>
</feature>
<feature type="compositionally biased region" description="Polar residues" evidence="1">
    <location>
        <begin position="358"/>
        <end position="368"/>
    </location>
</feature>
<dbReference type="InParanoid" id="A0A6J2XCR8"/>
<evidence type="ECO:0000313" key="4">
    <source>
        <dbReference type="RefSeq" id="XP_030748941.1"/>
    </source>
</evidence>
<feature type="compositionally biased region" description="Polar residues" evidence="1">
    <location>
        <begin position="725"/>
        <end position="746"/>
    </location>
</feature>
<evidence type="ECO:0000256" key="1">
    <source>
        <dbReference type="SAM" id="MobiDB-lite"/>
    </source>
</evidence>